<evidence type="ECO:0000313" key="2">
    <source>
        <dbReference type="EMBL" id="OCF37736.1"/>
    </source>
</evidence>
<feature type="compositionally biased region" description="Basic and acidic residues" evidence="1">
    <location>
        <begin position="92"/>
        <end position="101"/>
    </location>
</feature>
<protein>
    <submittedName>
        <fullName evidence="2">Uncharacterized protein</fullName>
    </submittedName>
</protein>
<dbReference type="AlphaFoldDB" id="A0A1B9H388"/>
<reference evidence="2 3" key="1">
    <citation type="submission" date="2013-07" db="EMBL/GenBank/DDBJ databases">
        <title>The Genome Sequence of Cryptococcus heveanensis BCC8398.</title>
        <authorList>
            <consortium name="The Broad Institute Genome Sequencing Platform"/>
            <person name="Cuomo C."/>
            <person name="Litvintseva A."/>
            <person name="Chen Y."/>
            <person name="Heitman J."/>
            <person name="Sun S."/>
            <person name="Springer D."/>
            <person name="Dromer F."/>
            <person name="Young S.K."/>
            <person name="Zeng Q."/>
            <person name="Gargeya S."/>
            <person name="Fitzgerald M."/>
            <person name="Abouelleil A."/>
            <person name="Alvarado L."/>
            <person name="Berlin A.M."/>
            <person name="Chapman S.B."/>
            <person name="Dewar J."/>
            <person name="Goldberg J."/>
            <person name="Griggs A."/>
            <person name="Gujja S."/>
            <person name="Hansen M."/>
            <person name="Howarth C."/>
            <person name="Imamovic A."/>
            <person name="Larimer J."/>
            <person name="McCowan C."/>
            <person name="Murphy C."/>
            <person name="Pearson M."/>
            <person name="Priest M."/>
            <person name="Roberts A."/>
            <person name="Saif S."/>
            <person name="Shea T."/>
            <person name="Sykes S."/>
            <person name="Wortman J."/>
            <person name="Nusbaum C."/>
            <person name="Birren B."/>
        </authorList>
    </citation>
    <scope>NUCLEOTIDE SEQUENCE [LARGE SCALE GENOMIC DNA]</scope>
    <source>
        <strain evidence="2 3">BCC8398</strain>
    </source>
</reference>
<dbReference type="OrthoDB" id="74813at2759"/>
<dbReference type="Proteomes" id="UP000092666">
    <property type="component" value="Unassembled WGS sequence"/>
</dbReference>
<proteinExistence type="predicted"/>
<evidence type="ECO:0000313" key="3">
    <source>
        <dbReference type="Proteomes" id="UP000092666"/>
    </source>
</evidence>
<dbReference type="EMBL" id="KV700122">
    <property type="protein sequence ID" value="OCF37736.1"/>
    <property type="molecule type" value="Genomic_DNA"/>
</dbReference>
<feature type="compositionally biased region" description="Polar residues" evidence="1">
    <location>
        <begin position="260"/>
        <end position="269"/>
    </location>
</feature>
<gene>
    <name evidence="2" type="ORF">I316_00863</name>
</gene>
<reference evidence="3" key="2">
    <citation type="submission" date="2013-12" db="EMBL/GenBank/DDBJ databases">
        <title>Evolution of pathogenesis and genome organization in the Tremellales.</title>
        <authorList>
            <person name="Cuomo C."/>
            <person name="Litvintseva A."/>
            <person name="Heitman J."/>
            <person name="Chen Y."/>
            <person name="Sun S."/>
            <person name="Springer D."/>
            <person name="Dromer F."/>
            <person name="Young S."/>
            <person name="Zeng Q."/>
            <person name="Chapman S."/>
            <person name="Gujja S."/>
            <person name="Saif S."/>
            <person name="Birren B."/>
        </authorList>
    </citation>
    <scope>NUCLEOTIDE SEQUENCE [LARGE SCALE GENOMIC DNA]</scope>
    <source>
        <strain evidence="3">BCC8398</strain>
    </source>
</reference>
<dbReference type="STRING" id="1296120.A0A1B9H388"/>
<keyword evidence="3" id="KW-1185">Reference proteome</keyword>
<feature type="region of interest" description="Disordered" evidence="1">
    <location>
        <begin position="82"/>
        <end position="292"/>
    </location>
</feature>
<organism evidence="2 3">
    <name type="scientific">Kwoniella heveanensis BCC8398</name>
    <dbReference type="NCBI Taxonomy" id="1296120"/>
    <lineage>
        <taxon>Eukaryota</taxon>
        <taxon>Fungi</taxon>
        <taxon>Dikarya</taxon>
        <taxon>Basidiomycota</taxon>
        <taxon>Agaricomycotina</taxon>
        <taxon>Tremellomycetes</taxon>
        <taxon>Tremellales</taxon>
        <taxon>Cryptococcaceae</taxon>
        <taxon>Kwoniella</taxon>
    </lineage>
</organism>
<feature type="compositionally biased region" description="Low complexity" evidence="1">
    <location>
        <begin position="163"/>
        <end position="174"/>
    </location>
</feature>
<evidence type="ECO:0000256" key="1">
    <source>
        <dbReference type="SAM" id="MobiDB-lite"/>
    </source>
</evidence>
<feature type="compositionally biased region" description="Low complexity" evidence="1">
    <location>
        <begin position="181"/>
        <end position="242"/>
    </location>
</feature>
<accession>A0A1B9H388</accession>
<name>A0A1B9H388_9TREE</name>
<sequence length="633" mass="68179">MRIKIALLPPFAPNKVILPVPQEVDTISTLRKYIVKSLAVVAEHATKGRDIVLEIDGFELLGGSRVDVIEGVDVVSVRLAPGSSKQISPHTESSDAKDRTYKTCKKRRISSAPLDIQEQKRRRLSARHNTPEIKPKSSITDSKPSKSKKQLSIVKMPPAIQFSKSKATTTTATSEPKRARSLSSASVSSASSFSSSSSSPSSSTSSSSSSASPCSSSSSSSSASSSSASSDTSSSTSSSASPEKLKPTGAFPVYERPRSTCHSELQSQPHVPPGQGKTATQNRNARRRLARQYKKQAVQNAVATTATAAKQKNAVGRMSGILSEGSASPIATTAATSELPIPRSTANRNKKRGFLEDMKAKRGTKTVFASAFDQGHDRLVDIVEETTTRASQPERPQPVDIDGSFALPYIAEDSLSLSTQLQTPSSKRARITAPSEMTDLPSNVFVTSAEFSRAPTSPRRRRKNFMLSQTGSDADLTTEAKGDIDADNFVVEGAIQVEEQGLDEEMELNAEESVWDRVERDYETLPVLSPENVQRLGLGSILACKELELNMMTFSPELMLKLARVSSVDNESTFVLEKMVKPVPEGYDAEEGEGGYGEGYRHGYDASGGDEEAEAKAFTLSPEDIKGGTWRIV</sequence>